<dbReference type="AlphaFoldDB" id="A0A545TLV9"/>
<dbReference type="Pfam" id="PF00498">
    <property type="entry name" value="FHA"/>
    <property type="match status" value="1"/>
</dbReference>
<organism evidence="2 3">
    <name type="scientific">Exilibacterium tricleocarpae</name>
    <dbReference type="NCBI Taxonomy" id="2591008"/>
    <lineage>
        <taxon>Bacteria</taxon>
        <taxon>Pseudomonadati</taxon>
        <taxon>Pseudomonadota</taxon>
        <taxon>Gammaproteobacteria</taxon>
        <taxon>Cellvibrionales</taxon>
        <taxon>Cellvibrionaceae</taxon>
        <taxon>Exilibacterium</taxon>
    </lineage>
</organism>
<dbReference type="SMART" id="SM00240">
    <property type="entry name" value="FHA"/>
    <property type="match status" value="1"/>
</dbReference>
<dbReference type="CDD" id="cd00060">
    <property type="entry name" value="FHA"/>
    <property type="match status" value="1"/>
</dbReference>
<reference evidence="2 3" key="1">
    <citation type="submission" date="2019-06" db="EMBL/GenBank/DDBJ databases">
        <title>Whole genome sequence for Cellvibrionaceae sp. R142.</title>
        <authorList>
            <person name="Wang G."/>
        </authorList>
    </citation>
    <scope>NUCLEOTIDE SEQUENCE [LARGE SCALE GENOMIC DNA]</scope>
    <source>
        <strain evidence="2 3">R142</strain>
    </source>
</reference>
<dbReference type="Proteomes" id="UP000319732">
    <property type="component" value="Unassembled WGS sequence"/>
</dbReference>
<sequence length="135" mass="15238">MSTESSSTTTVLNTDSQHDMSAQATHIELFFRGRQYAIERQDLPFKIGRDPQSCDLVINNDLVSRNHCTIEFRGRQIGLLDRSTNGTCVQVGRTDGLFIRDNFYPLAGQGYIKLGENIDLADPDLILFKVLFKPQ</sequence>
<gene>
    <name evidence="2" type="ORF">FKG94_14150</name>
</gene>
<dbReference type="EMBL" id="VHSG01000013">
    <property type="protein sequence ID" value="TQV78209.1"/>
    <property type="molecule type" value="Genomic_DNA"/>
</dbReference>
<evidence type="ECO:0000259" key="1">
    <source>
        <dbReference type="PROSITE" id="PS50006"/>
    </source>
</evidence>
<name>A0A545TLV9_9GAMM</name>
<comment type="caution">
    <text evidence="2">The sequence shown here is derived from an EMBL/GenBank/DDBJ whole genome shotgun (WGS) entry which is preliminary data.</text>
</comment>
<dbReference type="Gene3D" id="2.60.200.20">
    <property type="match status" value="1"/>
</dbReference>
<feature type="domain" description="FHA" evidence="1">
    <location>
        <begin position="45"/>
        <end position="94"/>
    </location>
</feature>
<dbReference type="SUPFAM" id="SSF49879">
    <property type="entry name" value="SMAD/FHA domain"/>
    <property type="match status" value="1"/>
</dbReference>
<evidence type="ECO:0000313" key="3">
    <source>
        <dbReference type="Proteomes" id="UP000319732"/>
    </source>
</evidence>
<dbReference type="InterPro" id="IPR008984">
    <property type="entry name" value="SMAD_FHA_dom_sf"/>
</dbReference>
<keyword evidence="3" id="KW-1185">Reference proteome</keyword>
<dbReference type="RefSeq" id="WP_142904989.1">
    <property type="nucleotide sequence ID" value="NZ_ML660094.1"/>
</dbReference>
<dbReference type="InterPro" id="IPR000253">
    <property type="entry name" value="FHA_dom"/>
</dbReference>
<protein>
    <submittedName>
        <fullName evidence="2">FHA domain-containing protein</fullName>
    </submittedName>
</protein>
<dbReference type="OrthoDB" id="5702956at2"/>
<proteinExistence type="predicted"/>
<accession>A0A545TLV9</accession>
<evidence type="ECO:0000313" key="2">
    <source>
        <dbReference type="EMBL" id="TQV78209.1"/>
    </source>
</evidence>
<dbReference type="PROSITE" id="PS50006">
    <property type="entry name" value="FHA_DOMAIN"/>
    <property type="match status" value="1"/>
</dbReference>